<dbReference type="InterPro" id="IPR036770">
    <property type="entry name" value="Ankyrin_rpt-contain_sf"/>
</dbReference>
<dbReference type="InterPro" id="IPR056884">
    <property type="entry name" value="NPHP3-like_N"/>
</dbReference>
<reference evidence="5 6" key="1">
    <citation type="journal article" date="2016" name="Genome Biol. Evol.">
        <title>Divergent and convergent evolution of fungal pathogenicity.</title>
        <authorList>
            <person name="Shang Y."/>
            <person name="Xiao G."/>
            <person name="Zheng P."/>
            <person name="Cen K."/>
            <person name="Zhan S."/>
            <person name="Wang C."/>
        </authorList>
    </citation>
    <scope>NUCLEOTIDE SEQUENCE [LARGE SCALE GENOMIC DNA]</scope>
    <source>
        <strain evidence="5 6">RCEF 3172</strain>
    </source>
</reference>
<dbReference type="GO" id="GO:0003824">
    <property type="term" value="F:catalytic activity"/>
    <property type="evidence" value="ECO:0007669"/>
    <property type="project" value="InterPro"/>
</dbReference>
<dbReference type="Pfam" id="PF22939">
    <property type="entry name" value="WHD_GPIID"/>
    <property type="match status" value="1"/>
</dbReference>
<feature type="domain" description="GPI inositol-deacylase winged helix" evidence="3">
    <location>
        <begin position="674"/>
        <end position="754"/>
    </location>
</feature>
<accession>A0A166YB39</accession>
<dbReference type="OrthoDB" id="4869788at2759"/>
<dbReference type="Pfam" id="PF12796">
    <property type="entry name" value="Ank_2"/>
    <property type="match status" value="2"/>
</dbReference>
<dbReference type="PANTHER" id="PTHR46082:SF11">
    <property type="entry name" value="AAA+ ATPASE DOMAIN-CONTAINING PROTEIN-RELATED"/>
    <property type="match status" value="1"/>
</dbReference>
<gene>
    <name evidence="5" type="ORF">BBO_07993</name>
</gene>
<sequence length="1046" mass="115853">MASAAVAAGTQDQLANEDYTVGWICALTTEYVAAQVFLDQEHMPPTFTATHDNNDYTLGRIGEHSVVIAILPGGEYGIASAATVGRDMLHTFPNIRIGLMVGIGGGAPTSKHDIRLGDVVVSEPRDGLAGVFQYDYGKNIQDQPFHKTGFLAPPPPILLTATSGLRAKYERYGHSIHEDITTRLVAEKRLKRKYSRPAADTDCLYRSHVSHPQRESSCLDNCGRDAQSVSIRTARDEDEDDPAIHYGLIASANQLMKDAKLRDQYANEKGVLCFEMEAAGLVNHFPCLIIRGICDYADSHKNKEWQGYAAMTAAAYARDLLYKISPKKVEGEKKLIELVENISEAIRTTSEVVTRIESTVAKDEDDKILNWLTPTPIDYGSQYSDLLKVRQPETGQWFLDSTQYQTWLAIQKQILFCPGIPGAGKTILASIVISDLFNRFESVKDVGIAYIYCNFQSQEKQKIDHLLASLLRQLAQRWPSLPQEVKFLCDNHKVKQTKPSVDEISNALQSVAKLYSRVFIVIDALDECETECRSTFVSQMFSLQAGTTANILATSRPIQTIEKDFEGRSEMVKISARDEDVERCLDNDMKTLPLLGKDNEGLSESDKEDLRTEIKTTIAKGVNGMFLLARLQLASLIDKTTVYELTTALESLPKGQNALSQAYGLTMKRIRDQRAGFRYLAERVLTLLTCARRLLRTSELKDALAVTEGDASLDKTKRGHTSIIVSVCAGLVTVDADSDIIRLVHETTREYLASHMNCIAPQDALITIANPMEKDDEESTIAMAKAHRTFAIICVTYLSFGVFESGFCETETEFVERQQLYQLYSYAAHSWGYHARKASTYCPSMKCFLLDSPKVEASSQALLATEGLKSPARSQSVPKRVTGLHLAAYMGLEDTLRMLLKDWQNIDQKDSHSQTPLMYAAESGYESIVRLLLGMEKVDVNAKAYNGRTPLAIAATNGHTSIIELLLATEKVHVDEKDDYGATPLFYAAGGGHEAIVKLLLATEKVHVDAEDYGGRTPLSYAARNGHEAVAKLLLACHDPRGVTCE</sequence>
<dbReference type="EMBL" id="AZHA01000034">
    <property type="protein sequence ID" value="OAA36714.1"/>
    <property type="molecule type" value="Genomic_DNA"/>
</dbReference>
<protein>
    <submittedName>
        <fullName evidence="5">Ankyrin repeat-containing domain protein</fullName>
    </submittedName>
</protein>
<feature type="repeat" description="ANK" evidence="2">
    <location>
        <begin position="879"/>
        <end position="911"/>
    </location>
</feature>
<name>A0A166YB39_9HYPO</name>
<dbReference type="Proteomes" id="UP000076863">
    <property type="component" value="Unassembled WGS sequence"/>
</dbReference>
<feature type="domain" description="Nephrocystin 3-like N-terminal" evidence="4">
    <location>
        <begin position="394"/>
        <end position="556"/>
    </location>
</feature>
<dbReference type="PROSITE" id="PS50297">
    <property type="entry name" value="ANK_REP_REGION"/>
    <property type="match status" value="4"/>
</dbReference>
<dbReference type="SMART" id="SM00248">
    <property type="entry name" value="ANK"/>
    <property type="match status" value="5"/>
</dbReference>
<feature type="repeat" description="ANK" evidence="2">
    <location>
        <begin position="912"/>
        <end position="933"/>
    </location>
</feature>
<dbReference type="InterPro" id="IPR027417">
    <property type="entry name" value="P-loop_NTPase"/>
</dbReference>
<dbReference type="Gene3D" id="3.40.50.300">
    <property type="entry name" value="P-loop containing nucleotide triphosphate hydrolases"/>
    <property type="match status" value="1"/>
</dbReference>
<feature type="repeat" description="ANK" evidence="2">
    <location>
        <begin position="980"/>
        <end position="1001"/>
    </location>
</feature>
<dbReference type="SUPFAM" id="SSF48403">
    <property type="entry name" value="Ankyrin repeat"/>
    <property type="match status" value="1"/>
</dbReference>
<dbReference type="AlphaFoldDB" id="A0A166YB39"/>
<keyword evidence="2" id="KW-0040">ANK repeat</keyword>
<evidence type="ECO:0000259" key="4">
    <source>
        <dbReference type="Pfam" id="PF24883"/>
    </source>
</evidence>
<evidence type="ECO:0000313" key="6">
    <source>
        <dbReference type="Proteomes" id="UP000076863"/>
    </source>
</evidence>
<dbReference type="Gene3D" id="1.25.40.20">
    <property type="entry name" value="Ankyrin repeat-containing domain"/>
    <property type="match status" value="1"/>
</dbReference>
<evidence type="ECO:0000313" key="5">
    <source>
        <dbReference type="EMBL" id="OAA36714.1"/>
    </source>
</evidence>
<evidence type="ECO:0000259" key="3">
    <source>
        <dbReference type="Pfam" id="PF22939"/>
    </source>
</evidence>
<dbReference type="PROSITE" id="PS50088">
    <property type="entry name" value="ANK_REPEAT"/>
    <property type="match status" value="5"/>
</dbReference>
<organism evidence="5 6">
    <name type="scientific">Beauveria brongniartii RCEF 3172</name>
    <dbReference type="NCBI Taxonomy" id="1081107"/>
    <lineage>
        <taxon>Eukaryota</taxon>
        <taxon>Fungi</taxon>
        <taxon>Dikarya</taxon>
        <taxon>Ascomycota</taxon>
        <taxon>Pezizomycotina</taxon>
        <taxon>Sordariomycetes</taxon>
        <taxon>Hypocreomycetidae</taxon>
        <taxon>Hypocreales</taxon>
        <taxon>Cordycipitaceae</taxon>
        <taxon>Beauveria</taxon>
        <taxon>Beauveria brongniartii</taxon>
    </lineage>
</organism>
<dbReference type="Pfam" id="PF24883">
    <property type="entry name" value="NPHP3_N"/>
    <property type="match status" value="1"/>
</dbReference>
<dbReference type="GO" id="GO:0009116">
    <property type="term" value="P:nucleoside metabolic process"/>
    <property type="evidence" value="ECO:0007669"/>
    <property type="project" value="InterPro"/>
</dbReference>
<proteinExistence type="predicted"/>
<evidence type="ECO:0000256" key="2">
    <source>
        <dbReference type="PROSITE-ProRule" id="PRU00023"/>
    </source>
</evidence>
<dbReference type="InterPro" id="IPR054471">
    <property type="entry name" value="GPIID_WHD"/>
</dbReference>
<dbReference type="SUPFAM" id="SSF52540">
    <property type="entry name" value="P-loop containing nucleoside triphosphate hydrolases"/>
    <property type="match status" value="1"/>
</dbReference>
<keyword evidence="6" id="KW-1185">Reference proteome</keyword>
<dbReference type="PANTHER" id="PTHR46082">
    <property type="entry name" value="ATP/GTP-BINDING PROTEIN-RELATED"/>
    <property type="match status" value="1"/>
</dbReference>
<dbReference type="Gene3D" id="3.40.50.1580">
    <property type="entry name" value="Nucleoside phosphorylase domain"/>
    <property type="match status" value="1"/>
</dbReference>
<dbReference type="InterPro" id="IPR035994">
    <property type="entry name" value="Nucleoside_phosphorylase_sf"/>
</dbReference>
<feature type="repeat" description="ANK" evidence="2">
    <location>
        <begin position="946"/>
        <end position="967"/>
    </location>
</feature>
<dbReference type="SUPFAM" id="SSF53167">
    <property type="entry name" value="Purine and uridine phosphorylases"/>
    <property type="match status" value="1"/>
</dbReference>
<dbReference type="InterPro" id="IPR002110">
    <property type="entry name" value="Ankyrin_rpt"/>
</dbReference>
<comment type="caution">
    <text evidence="5">The sequence shown here is derived from an EMBL/GenBank/DDBJ whole genome shotgun (WGS) entry which is preliminary data.</text>
</comment>
<dbReference type="InterPro" id="IPR053137">
    <property type="entry name" value="NLR-like"/>
</dbReference>
<evidence type="ECO:0000256" key="1">
    <source>
        <dbReference type="ARBA" id="ARBA00022737"/>
    </source>
</evidence>
<feature type="repeat" description="ANK" evidence="2">
    <location>
        <begin position="1014"/>
        <end position="1035"/>
    </location>
</feature>
<keyword evidence="1" id="KW-0677">Repeat</keyword>